<protein>
    <recommendedName>
        <fullName evidence="7">RWD domain-containing protein</fullName>
    </recommendedName>
</protein>
<keyword evidence="3" id="KW-0963">Cytoplasm</keyword>
<dbReference type="InterPro" id="IPR016135">
    <property type="entry name" value="UBQ-conjugating_enzyme/RWD"/>
</dbReference>
<dbReference type="eggNOG" id="KOG3299">
    <property type="taxonomic scope" value="Eukaryota"/>
</dbReference>
<dbReference type="AlphaFoldDB" id="J7RQI3"/>
<dbReference type="PANTHER" id="PTHR16301:SF25">
    <property type="entry name" value="PROTEIN IMPACT"/>
    <property type="match status" value="1"/>
</dbReference>
<dbReference type="STRING" id="1071383.J7RQI3"/>
<feature type="domain" description="RWD" evidence="7">
    <location>
        <begin position="10"/>
        <end position="113"/>
    </location>
</feature>
<reference evidence="9" key="2">
    <citation type="submission" date="2012-08" db="EMBL/GenBank/DDBJ databases">
        <title>Genome sequence of Kazachstania naganishii.</title>
        <authorList>
            <person name="Gordon J.L."/>
            <person name="Armisen D."/>
            <person name="Proux-Wera E."/>
            <person name="OhEigeartaigh S.S."/>
            <person name="Byrne K.P."/>
            <person name="Wolfe K.H."/>
        </authorList>
    </citation>
    <scope>NUCLEOTIDE SEQUENCE [LARGE SCALE GENOMIC DNA]</scope>
    <source>
        <strain evidence="9">ATCC MYA-139 / BCRC 22969 / CBS 8797 / CCRC 22969 / KCTC 17520 / NBRC 10181 / NCYC 3082</strain>
    </source>
</reference>
<proteinExistence type="inferred from homology"/>
<dbReference type="SUPFAM" id="SSF54495">
    <property type="entry name" value="UBC-like"/>
    <property type="match status" value="1"/>
</dbReference>
<evidence type="ECO:0000256" key="2">
    <source>
        <dbReference type="ARBA" id="ARBA00007665"/>
    </source>
</evidence>
<keyword evidence="6" id="KW-0346">Stress response</keyword>
<name>J7RQI3_HUIN7</name>
<evidence type="ECO:0000313" key="8">
    <source>
        <dbReference type="EMBL" id="CCK72038.1"/>
    </source>
</evidence>
<reference evidence="8 9" key="1">
    <citation type="journal article" date="2011" name="Proc. Natl. Acad. Sci. U.S.A.">
        <title>Evolutionary erosion of yeast sex chromosomes by mating-type switching accidents.</title>
        <authorList>
            <person name="Gordon J.L."/>
            <person name="Armisen D."/>
            <person name="Proux-Wera E."/>
            <person name="Oheigeartaigh S.S."/>
            <person name="Byrne K.P."/>
            <person name="Wolfe K.H."/>
        </authorList>
    </citation>
    <scope>NUCLEOTIDE SEQUENCE [LARGE SCALE GENOMIC DNA]</scope>
    <source>
        <strain evidence="9">ATCC MYA-139 / BCRC 22969 / CBS 8797 / CCRC 22969 / KCTC 17520 / NBRC 10181 / NCYC 3082</strain>
    </source>
</reference>
<accession>J7RQI3</accession>
<dbReference type="EMBL" id="HE978322">
    <property type="protein sequence ID" value="CCK72038.1"/>
    <property type="molecule type" value="Genomic_DNA"/>
</dbReference>
<dbReference type="GeneID" id="34527781"/>
<dbReference type="OrthoDB" id="69641at2759"/>
<comment type="similarity">
    <text evidence="2">Belongs to the IMPACT family.</text>
</comment>
<dbReference type="GO" id="GO:0004860">
    <property type="term" value="F:protein kinase inhibitor activity"/>
    <property type="evidence" value="ECO:0007669"/>
    <property type="project" value="EnsemblFungi"/>
</dbReference>
<dbReference type="CDD" id="cd23822">
    <property type="entry name" value="RWD_ScYIH1-like"/>
    <property type="match status" value="1"/>
</dbReference>
<dbReference type="GO" id="GO:0005737">
    <property type="term" value="C:cytoplasm"/>
    <property type="evidence" value="ECO:0007669"/>
    <property type="project" value="UniProtKB-SubCell"/>
</dbReference>
<keyword evidence="5" id="KW-0810">Translation regulation</keyword>
<dbReference type="GO" id="GO:0043022">
    <property type="term" value="F:ribosome binding"/>
    <property type="evidence" value="ECO:0007669"/>
    <property type="project" value="EnsemblFungi"/>
</dbReference>
<evidence type="ECO:0000256" key="1">
    <source>
        <dbReference type="ARBA" id="ARBA00004496"/>
    </source>
</evidence>
<gene>
    <name evidence="8" type="primary">KNAG0I02530</name>
    <name evidence="8" type="ordered locus">KNAG_0I02530</name>
</gene>
<dbReference type="Pfam" id="PF01205">
    <property type="entry name" value="Impact_N"/>
    <property type="match status" value="1"/>
</dbReference>
<dbReference type="GO" id="GO:0031333">
    <property type="term" value="P:negative regulation of protein-containing complex assembly"/>
    <property type="evidence" value="ECO:0007669"/>
    <property type="project" value="EnsemblFungi"/>
</dbReference>
<dbReference type="GO" id="GO:0003785">
    <property type="term" value="F:actin monomer binding"/>
    <property type="evidence" value="ECO:0007669"/>
    <property type="project" value="EnsemblFungi"/>
</dbReference>
<dbReference type="SMART" id="SM00591">
    <property type="entry name" value="RWD"/>
    <property type="match status" value="1"/>
</dbReference>
<dbReference type="Gene3D" id="3.30.230.30">
    <property type="entry name" value="Impact, N-terminal domain"/>
    <property type="match status" value="1"/>
</dbReference>
<dbReference type="PANTHER" id="PTHR16301">
    <property type="entry name" value="IMPACT-RELATED"/>
    <property type="match status" value="1"/>
</dbReference>
<dbReference type="OMA" id="HLMQVMD"/>
<evidence type="ECO:0000256" key="4">
    <source>
        <dbReference type="ARBA" id="ARBA00022491"/>
    </source>
</evidence>
<keyword evidence="4" id="KW-0678">Repressor</keyword>
<dbReference type="InterPro" id="IPR001498">
    <property type="entry name" value="Impact_N"/>
</dbReference>
<dbReference type="Pfam" id="PF05773">
    <property type="entry name" value="RWD"/>
    <property type="match status" value="1"/>
</dbReference>
<dbReference type="Gene3D" id="3.10.110.10">
    <property type="entry name" value="Ubiquitin Conjugating Enzyme"/>
    <property type="match status" value="1"/>
</dbReference>
<keyword evidence="9" id="KW-1185">Reference proteome</keyword>
<organism evidence="8 9">
    <name type="scientific">Huiozyma naganishii (strain ATCC MYA-139 / BCRC 22969 / CBS 8797 / KCTC 17520 / NBRC 10181 / NCYC 3082 / Yp74L-3)</name>
    <name type="common">Yeast</name>
    <name type="synonym">Kazachstania naganishii</name>
    <dbReference type="NCBI Taxonomy" id="1071383"/>
    <lineage>
        <taxon>Eukaryota</taxon>
        <taxon>Fungi</taxon>
        <taxon>Dikarya</taxon>
        <taxon>Ascomycota</taxon>
        <taxon>Saccharomycotina</taxon>
        <taxon>Saccharomycetes</taxon>
        <taxon>Saccharomycetales</taxon>
        <taxon>Saccharomycetaceae</taxon>
        <taxon>Huiozyma</taxon>
    </lineage>
</organism>
<dbReference type="Proteomes" id="UP000006310">
    <property type="component" value="Chromosome 9"/>
</dbReference>
<sequence length="267" mass="30300">MEADREQLSDELEAIEAIYPEAITDKLPDSSIIHVKIPSHEYITVQISFPAAYPTEKPPNVLEVAVTRQTEMDLFEPKYLKNLFQEVMDSVFHQGEVCLFDFFVELDGILYVEDVDTSVQDLGTISMDQLIPDNPFEGWYASEPISDRGSTFMAFATHINSEEEAFQKFDIIKTDTKMRKANHIMSAWRIKVPGDNGKELIVQDCDDDGEAAAGSRMLHLVNIMDVWNVLVIVARWFGGTHIGPDRFKHINSTAREAILKAGFERKK</sequence>
<dbReference type="InterPro" id="IPR023582">
    <property type="entry name" value="Impact"/>
</dbReference>
<evidence type="ECO:0000313" key="9">
    <source>
        <dbReference type="Proteomes" id="UP000006310"/>
    </source>
</evidence>
<dbReference type="InterPro" id="IPR020568">
    <property type="entry name" value="Ribosomal_Su5_D2-typ_SF"/>
</dbReference>
<comment type="subcellular location">
    <subcellularLocation>
        <location evidence="1">Cytoplasm</location>
    </subcellularLocation>
</comment>
<evidence type="ECO:0000259" key="7">
    <source>
        <dbReference type="PROSITE" id="PS50908"/>
    </source>
</evidence>
<dbReference type="GO" id="GO:0006446">
    <property type="term" value="P:regulation of translational initiation"/>
    <property type="evidence" value="ECO:0007669"/>
    <property type="project" value="TreeGrafter"/>
</dbReference>
<dbReference type="InterPro" id="IPR020569">
    <property type="entry name" value="UPF0029_Impact_CS"/>
</dbReference>
<evidence type="ECO:0000256" key="3">
    <source>
        <dbReference type="ARBA" id="ARBA00022490"/>
    </source>
</evidence>
<dbReference type="InterPro" id="IPR036956">
    <property type="entry name" value="Impact_N_sf"/>
</dbReference>
<dbReference type="SUPFAM" id="SSF54211">
    <property type="entry name" value="Ribosomal protein S5 domain 2-like"/>
    <property type="match status" value="1"/>
</dbReference>
<dbReference type="RefSeq" id="XP_022466283.1">
    <property type="nucleotide sequence ID" value="XM_022609937.1"/>
</dbReference>
<dbReference type="KEGG" id="kng:KNAG_0I02530"/>
<dbReference type="PROSITE" id="PS50908">
    <property type="entry name" value="RWD"/>
    <property type="match status" value="1"/>
</dbReference>
<dbReference type="HOGENOM" id="CLU_045276_1_0_1"/>
<evidence type="ECO:0000256" key="5">
    <source>
        <dbReference type="ARBA" id="ARBA00022845"/>
    </source>
</evidence>
<dbReference type="InterPro" id="IPR006575">
    <property type="entry name" value="RWD_dom"/>
</dbReference>
<dbReference type="GO" id="GO:0140469">
    <property type="term" value="P:GCN2-mediated signaling"/>
    <property type="evidence" value="ECO:0007669"/>
    <property type="project" value="EnsemblFungi"/>
</dbReference>
<dbReference type="GO" id="GO:0034198">
    <property type="term" value="P:cellular response to amino acid starvation"/>
    <property type="evidence" value="ECO:0007669"/>
    <property type="project" value="EnsemblFungi"/>
</dbReference>
<evidence type="ECO:0000256" key="6">
    <source>
        <dbReference type="ARBA" id="ARBA00023016"/>
    </source>
</evidence>
<dbReference type="PROSITE" id="PS00910">
    <property type="entry name" value="UPF0029"/>
    <property type="match status" value="1"/>
</dbReference>